<reference evidence="2" key="1">
    <citation type="submission" date="2016-10" db="EMBL/GenBank/DDBJ databases">
        <authorList>
            <person name="Varghese N."/>
            <person name="Submissions S."/>
        </authorList>
    </citation>
    <scope>NUCLEOTIDE SEQUENCE [LARGE SCALE GENOMIC DNA]</scope>
    <source>
        <strain evidence="2">CGMCC 1.6494</strain>
    </source>
</reference>
<dbReference type="AlphaFoldDB" id="A0A1H0EI43"/>
<dbReference type="EMBL" id="FNII01000008">
    <property type="protein sequence ID" value="SDN81946.1"/>
    <property type="molecule type" value="Genomic_DNA"/>
</dbReference>
<keyword evidence="2" id="KW-1185">Reference proteome</keyword>
<sequence>MQRSIFGNIFHLYVFTAHQQSTLPTLFIDNALATYKKTHAEAWVFRKHLDAGEMANPDWISRA</sequence>
<protein>
    <submittedName>
        <fullName evidence="1">Uncharacterized protein</fullName>
    </submittedName>
</protein>
<proteinExistence type="predicted"/>
<dbReference type="Proteomes" id="UP000199677">
    <property type="component" value="Unassembled WGS sequence"/>
</dbReference>
<evidence type="ECO:0000313" key="2">
    <source>
        <dbReference type="Proteomes" id="UP000199677"/>
    </source>
</evidence>
<accession>A0A1H0EI43</accession>
<name>A0A1H0EI43_9GAMM</name>
<evidence type="ECO:0000313" key="1">
    <source>
        <dbReference type="EMBL" id="SDN81946.1"/>
    </source>
</evidence>
<organism evidence="1 2">
    <name type="scientific">Vreelandella arcis</name>
    <dbReference type="NCBI Taxonomy" id="416873"/>
    <lineage>
        <taxon>Bacteria</taxon>
        <taxon>Pseudomonadati</taxon>
        <taxon>Pseudomonadota</taxon>
        <taxon>Gammaproteobacteria</taxon>
        <taxon>Oceanospirillales</taxon>
        <taxon>Halomonadaceae</taxon>
        <taxon>Vreelandella</taxon>
    </lineage>
</organism>
<gene>
    <name evidence="1" type="ORF">SAMN04487951_108158</name>
</gene>